<evidence type="ECO:0000259" key="17">
    <source>
        <dbReference type="Pfam" id="PF02887"/>
    </source>
</evidence>
<dbReference type="InterPro" id="IPR036918">
    <property type="entry name" value="Pyrv_Knase_C_sf"/>
</dbReference>
<dbReference type="InterPro" id="IPR015793">
    <property type="entry name" value="Pyrv_Knase_brl"/>
</dbReference>
<evidence type="ECO:0000256" key="10">
    <source>
        <dbReference type="ARBA" id="ARBA00022840"/>
    </source>
</evidence>
<evidence type="ECO:0000256" key="14">
    <source>
        <dbReference type="ARBA" id="ARBA00048152"/>
    </source>
</evidence>
<comment type="pathway">
    <text evidence="3 15">Carbohydrate degradation; glycolysis; pyruvate from D-glyceraldehyde 3-phosphate: step 5/5.</text>
</comment>
<dbReference type="GO" id="GO:0016301">
    <property type="term" value="F:kinase activity"/>
    <property type="evidence" value="ECO:0007669"/>
    <property type="project" value="UniProtKB-KW"/>
</dbReference>
<evidence type="ECO:0000256" key="1">
    <source>
        <dbReference type="ARBA" id="ARBA00001946"/>
    </source>
</evidence>
<evidence type="ECO:0000256" key="11">
    <source>
        <dbReference type="ARBA" id="ARBA00022842"/>
    </source>
</evidence>
<evidence type="ECO:0000256" key="3">
    <source>
        <dbReference type="ARBA" id="ARBA00004997"/>
    </source>
</evidence>
<comment type="cofactor">
    <cofactor evidence="1">
        <name>Mg(2+)</name>
        <dbReference type="ChEBI" id="CHEBI:18420"/>
    </cofactor>
</comment>
<dbReference type="Gene3D" id="3.40.1380.20">
    <property type="entry name" value="Pyruvate kinase, C-terminal domain"/>
    <property type="match status" value="1"/>
</dbReference>
<evidence type="ECO:0000313" key="19">
    <source>
        <dbReference type="Proteomes" id="UP000054350"/>
    </source>
</evidence>
<dbReference type="InterPro" id="IPR011037">
    <property type="entry name" value="Pyrv_Knase-like_insert_dom_sf"/>
</dbReference>
<dbReference type="OMA" id="RVHHIGE"/>
<feature type="domain" description="Pyruvate kinase barrel" evidence="16">
    <location>
        <begin position="28"/>
        <end position="354"/>
    </location>
</feature>
<proteinExistence type="inferred from homology"/>
<dbReference type="InterPro" id="IPR040442">
    <property type="entry name" value="Pyrv_kinase-like_dom_sf"/>
</dbReference>
<keyword evidence="10" id="KW-0067">ATP-binding</keyword>
<dbReference type="eggNOG" id="KOG2323">
    <property type="taxonomic scope" value="Eukaryota"/>
</dbReference>
<dbReference type="GO" id="GO:0006950">
    <property type="term" value="P:response to stress"/>
    <property type="evidence" value="ECO:0007669"/>
    <property type="project" value="UniProtKB-ARBA"/>
</dbReference>
<evidence type="ECO:0000313" key="18">
    <source>
        <dbReference type="EMBL" id="KNE68185.1"/>
    </source>
</evidence>
<dbReference type="OrthoDB" id="108365at2759"/>
<dbReference type="PRINTS" id="PR01050">
    <property type="entry name" value="PYRUVTKNASE"/>
</dbReference>
<dbReference type="InterPro" id="IPR015806">
    <property type="entry name" value="Pyrv_Knase_insert_dom_sf"/>
</dbReference>
<dbReference type="STRING" id="578462.A0A0L0T0L0"/>
<dbReference type="NCBIfam" id="TIGR01064">
    <property type="entry name" value="pyruv_kin"/>
    <property type="match status" value="1"/>
</dbReference>
<evidence type="ECO:0000256" key="4">
    <source>
        <dbReference type="ARBA" id="ARBA00008663"/>
    </source>
</evidence>
<dbReference type="FunFam" id="2.40.33.10:FF:000001">
    <property type="entry name" value="Pyruvate kinase"/>
    <property type="match status" value="1"/>
</dbReference>
<dbReference type="GO" id="GO:0000287">
    <property type="term" value="F:magnesium ion binding"/>
    <property type="evidence" value="ECO:0007669"/>
    <property type="project" value="InterPro"/>
</dbReference>
<evidence type="ECO:0000256" key="13">
    <source>
        <dbReference type="ARBA" id="ARBA00023317"/>
    </source>
</evidence>
<feature type="domain" description="Pyruvate kinase C-terminal" evidence="17">
    <location>
        <begin position="389"/>
        <end position="513"/>
    </location>
</feature>
<comment type="similarity">
    <text evidence="4 15">Belongs to the pyruvate kinase family.</text>
</comment>
<dbReference type="GO" id="GO:0030955">
    <property type="term" value="F:potassium ion binding"/>
    <property type="evidence" value="ECO:0007669"/>
    <property type="project" value="InterPro"/>
</dbReference>
<organism evidence="18 19">
    <name type="scientific">Allomyces macrogynus (strain ATCC 38327)</name>
    <name type="common">Allomyces javanicus var. macrogynus</name>
    <dbReference type="NCBI Taxonomy" id="578462"/>
    <lineage>
        <taxon>Eukaryota</taxon>
        <taxon>Fungi</taxon>
        <taxon>Fungi incertae sedis</taxon>
        <taxon>Blastocladiomycota</taxon>
        <taxon>Blastocladiomycetes</taxon>
        <taxon>Blastocladiales</taxon>
        <taxon>Blastocladiaceae</taxon>
        <taxon>Allomyces</taxon>
    </lineage>
</organism>
<dbReference type="SUPFAM" id="SSF50800">
    <property type="entry name" value="PK beta-barrel domain-like"/>
    <property type="match status" value="1"/>
</dbReference>
<dbReference type="InterPro" id="IPR001697">
    <property type="entry name" value="Pyr_Knase"/>
</dbReference>
<dbReference type="InterPro" id="IPR015795">
    <property type="entry name" value="Pyrv_Knase_C"/>
</dbReference>
<evidence type="ECO:0000256" key="7">
    <source>
        <dbReference type="ARBA" id="ARBA00022723"/>
    </source>
</evidence>
<dbReference type="PROSITE" id="PS00110">
    <property type="entry name" value="PYRUVATE_KINASE"/>
    <property type="match status" value="1"/>
</dbReference>
<dbReference type="AlphaFoldDB" id="A0A0L0T0L0"/>
<keyword evidence="13 18" id="KW-0670">Pyruvate</keyword>
<keyword evidence="8" id="KW-0547">Nucleotide-binding</keyword>
<name>A0A0L0T0L0_ALLM3</name>
<dbReference type="NCBIfam" id="NF004978">
    <property type="entry name" value="PRK06354.1"/>
    <property type="match status" value="1"/>
</dbReference>
<evidence type="ECO:0000259" key="16">
    <source>
        <dbReference type="Pfam" id="PF00224"/>
    </source>
</evidence>
<dbReference type="Proteomes" id="UP000054350">
    <property type="component" value="Unassembled WGS sequence"/>
</dbReference>
<reference evidence="18 19" key="1">
    <citation type="submission" date="2009-11" db="EMBL/GenBank/DDBJ databases">
        <title>Annotation of Allomyces macrogynus ATCC 38327.</title>
        <authorList>
            <consortium name="The Broad Institute Genome Sequencing Platform"/>
            <person name="Russ C."/>
            <person name="Cuomo C."/>
            <person name="Burger G."/>
            <person name="Gray M.W."/>
            <person name="Holland P.W.H."/>
            <person name="King N."/>
            <person name="Lang F.B.F."/>
            <person name="Roger A.J."/>
            <person name="Ruiz-Trillo I."/>
            <person name="Young S.K."/>
            <person name="Zeng Q."/>
            <person name="Gargeya S."/>
            <person name="Fitzgerald M."/>
            <person name="Haas B."/>
            <person name="Abouelleil A."/>
            <person name="Alvarado L."/>
            <person name="Arachchi H.M."/>
            <person name="Berlin A."/>
            <person name="Chapman S.B."/>
            <person name="Gearin G."/>
            <person name="Goldberg J."/>
            <person name="Griggs A."/>
            <person name="Gujja S."/>
            <person name="Hansen M."/>
            <person name="Heiman D."/>
            <person name="Howarth C."/>
            <person name="Larimer J."/>
            <person name="Lui A."/>
            <person name="MacDonald P.J.P."/>
            <person name="McCowen C."/>
            <person name="Montmayeur A."/>
            <person name="Murphy C."/>
            <person name="Neiman D."/>
            <person name="Pearson M."/>
            <person name="Priest M."/>
            <person name="Roberts A."/>
            <person name="Saif S."/>
            <person name="Shea T."/>
            <person name="Sisk P."/>
            <person name="Stolte C."/>
            <person name="Sykes S."/>
            <person name="Wortman J."/>
            <person name="Nusbaum C."/>
            <person name="Birren B."/>
        </authorList>
    </citation>
    <scope>NUCLEOTIDE SEQUENCE [LARGE SCALE GENOMIC DNA]</scope>
    <source>
        <strain evidence="18 19">ATCC 38327</strain>
    </source>
</reference>
<keyword evidence="11 15" id="KW-0460">Magnesium</keyword>
<comment type="cofactor">
    <cofactor evidence="2">
        <name>K(+)</name>
        <dbReference type="ChEBI" id="CHEBI:29103"/>
    </cofactor>
</comment>
<keyword evidence="19" id="KW-1185">Reference proteome</keyword>
<keyword evidence="9 15" id="KW-0418">Kinase</keyword>
<comment type="catalytic activity">
    <reaction evidence="14 15">
        <text>pyruvate + ATP = phosphoenolpyruvate + ADP + H(+)</text>
        <dbReference type="Rhea" id="RHEA:18157"/>
        <dbReference type="ChEBI" id="CHEBI:15361"/>
        <dbReference type="ChEBI" id="CHEBI:15378"/>
        <dbReference type="ChEBI" id="CHEBI:30616"/>
        <dbReference type="ChEBI" id="CHEBI:58702"/>
        <dbReference type="ChEBI" id="CHEBI:456216"/>
        <dbReference type="EC" id="2.7.1.40"/>
    </reaction>
</comment>
<evidence type="ECO:0000256" key="12">
    <source>
        <dbReference type="ARBA" id="ARBA00023152"/>
    </source>
</evidence>
<dbReference type="CDD" id="cd00288">
    <property type="entry name" value="Pyruvate_Kinase"/>
    <property type="match status" value="1"/>
</dbReference>
<keyword evidence="6 15" id="KW-0808">Transferase</keyword>
<keyword evidence="12 15" id="KW-0324">Glycolysis</keyword>
<dbReference type="GO" id="GO:0005524">
    <property type="term" value="F:ATP binding"/>
    <property type="evidence" value="ECO:0007669"/>
    <property type="project" value="UniProtKB-KW"/>
</dbReference>
<dbReference type="Gene3D" id="3.20.20.60">
    <property type="entry name" value="Phosphoenolpyruvate-binding domains"/>
    <property type="match status" value="1"/>
</dbReference>
<dbReference type="VEuPathDB" id="FungiDB:AMAG_12867"/>
<evidence type="ECO:0000256" key="15">
    <source>
        <dbReference type="RuleBase" id="RU000504"/>
    </source>
</evidence>
<dbReference type="SUPFAM" id="SSF52935">
    <property type="entry name" value="PK C-terminal domain-like"/>
    <property type="match status" value="1"/>
</dbReference>
<dbReference type="EC" id="2.7.1.40" evidence="5 15"/>
<evidence type="ECO:0000256" key="5">
    <source>
        <dbReference type="ARBA" id="ARBA00012142"/>
    </source>
</evidence>
<dbReference type="Pfam" id="PF00224">
    <property type="entry name" value="PK"/>
    <property type="match status" value="1"/>
</dbReference>
<gene>
    <name evidence="18" type="ORF">AMAG_12867</name>
</gene>
<dbReference type="InterPro" id="IPR015813">
    <property type="entry name" value="Pyrv/PenolPyrv_kinase-like_dom"/>
</dbReference>
<evidence type="ECO:0000256" key="9">
    <source>
        <dbReference type="ARBA" id="ARBA00022777"/>
    </source>
</evidence>
<evidence type="ECO:0000256" key="8">
    <source>
        <dbReference type="ARBA" id="ARBA00022741"/>
    </source>
</evidence>
<dbReference type="PANTHER" id="PTHR11817">
    <property type="entry name" value="PYRUVATE KINASE"/>
    <property type="match status" value="1"/>
</dbReference>
<reference evidence="19" key="2">
    <citation type="submission" date="2009-11" db="EMBL/GenBank/DDBJ databases">
        <title>The Genome Sequence of Allomyces macrogynus strain ATCC 38327.</title>
        <authorList>
            <consortium name="The Broad Institute Genome Sequencing Platform"/>
            <person name="Russ C."/>
            <person name="Cuomo C."/>
            <person name="Shea T."/>
            <person name="Young S.K."/>
            <person name="Zeng Q."/>
            <person name="Koehrsen M."/>
            <person name="Haas B."/>
            <person name="Borodovsky M."/>
            <person name="Guigo R."/>
            <person name="Alvarado L."/>
            <person name="Berlin A."/>
            <person name="Borenstein D."/>
            <person name="Chen Z."/>
            <person name="Engels R."/>
            <person name="Freedman E."/>
            <person name="Gellesch M."/>
            <person name="Goldberg J."/>
            <person name="Griggs A."/>
            <person name="Gujja S."/>
            <person name="Heiman D."/>
            <person name="Hepburn T."/>
            <person name="Howarth C."/>
            <person name="Jen D."/>
            <person name="Larson L."/>
            <person name="Lewis B."/>
            <person name="Mehta T."/>
            <person name="Park D."/>
            <person name="Pearson M."/>
            <person name="Roberts A."/>
            <person name="Saif S."/>
            <person name="Shenoy N."/>
            <person name="Sisk P."/>
            <person name="Stolte C."/>
            <person name="Sykes S."/>
            <person name="Walk T."/>
            <person name="White J."/>
            <person name="Yandava C."/>
            <person name="Burger G."/>
            <person name="Gray M.W."/>
            <person name="Holland P.W.H."/>
            <person name="King N."/>
            <person name="Lang F.B.F."/>
            <person name="Roger A.J."/>
            <person name="Ruiz-Trillo I."/>
            <person name="Lander E."/>
            <person name="Nusbaum C."/>
        </authorList>
    </citation>
    <scope>NUCLEOTIDE SEQUENCE [LARGE SCALE GENOMIC DNA]</scope>
    <source>
        <strain evidence="19">ATCC 38327</strain>
    </source>
</reference>
<dbReference type="InterPro" id="IPR018209">
    <property type="entry name" value="Pyrv_Knase_AS"/>
</dbReference>
<dbReference type="GO" id="GO:0004743">
    <property type="term" value="F:pyruvate kinase activity"/>
    <property type="evidence" value="ECO:0007669"/>
    <property type="project" value="UniProtKB-EC"/>
</dbReference>
<dbReference type="NCBIfam" id="NF004491">
    <property type="entry name" value="PRK05826.1"/>
    <property type="match status" value="1"/>
</dbReference>
<dbReference type="SUPFAM" id="SSF51621">
    <property type="entry name" value="Phosphoenolpyruvate/pyruvate domain"/>
    <property type="match status" value="1"/>
</dbReference>
<dbReference type="Gene3D" id="2.40.33.10">
    <property type="entry name" value="PK beta-barrel domain-like"/>
    <property type="match status" value="1"/>
</dbReference>
<dbReference type="EMBL" id="GG745356">
    <property type="protein sequence ID" value="KNE68185.1"/>
    <property type="molecule type" value="Genomic_DNA"/>
</dbReference>
<keyword evidence="7" id="KW-0479">Metal-binding</keyword>
<protein>
    <recommendedName>
        <fullName evidence="5 15">Pyruvate kinase</fullName>
        <ecNumber evidence="5 15">2.7.1.40</ecNumber>
    </recommendedName>
</protein>
<dbReference type="Pfam" id="PF02887">
    <property type="entry name" value="PK_C"/>
    <property type="match status" value="1"/>
</dbReference>
<dbReference type="UniPathway" id="UPA00109">
    <property type="reaction ID" value="UER00188"/>
</dbReference>
<evidence type="ECO:0000256" key="6">
    <source>
        <dbReference type="ARBA" id="ARBA00022679"/>
    </source>
</evidence>
<dbReference type="FunFam" id="3.20.20.60:FF:000001">
    <property type="entry name" value="Pyruvate kinase"/>
    <property type="match status" value="1"/>
</dbReference>
<evidence type="ECO:0000256" key="2">
    <source>
        <dbReference type="ARBA" id="ARBA00001958"/>
    </source>
</evidence>
<sequence length="529" mass="58173">MAQSALTDASQLQWMASMDLTRDPISVRKTSIVCTIGPGVNSVEMMCKLRQAGMNIVRMNFSHGSHEYHASVIKNARESFKHLPGRPVAIALDTKGPEIRTGLVKDGGKVTYNKDQVITITNHPSYAEAVDNETLYVDYPSLTKSLKVGRHIYVEDGNITFEVEEIVDEHSLKAKALNTHTLTSRKNVNLPGTDVDLPAVSEKDKSDLRFGVEQDVDMIFASFIRRAEDVRAIRDVLGPEGKHIKIISKIENLQGVRNFDEILKETDGVMVARGDLGMEIPLEKVFVAQKMMIAKCNVMGKPVICATQMLESMTYNPRPTRAEASDVANAVLDGADCVMLSGETAKGTYPLEAVEMMHRVCQEAESVISHSSLFRQVRDLTPRPVSTTEAVACAAVMATQEQPIAAIFVLTTTGNSARLLSKYRPSVPIIAVTRSERATRSVHLYRGCYPMVVDHVPRDTSNNIARWQSNVDTRIRWAVEQAVSMGLIPVQCKVIALQGWGGGSGKTNTLRVLDTAALKDLPDPAHYDA</sequence>
<accession>A0A0L0T0L0</accession>